<feature type="compositionally biased region" description="Basic and acidic residues" evidence="1">
    <location>
        <begin position="271"/>
        <end position="281"/>
    </location>
</feature>
<accession>A0A6A5HTC7</accession>
<organism evidence="2 3">
    <name type="scientific">Caenorhabditis remanei</name>
    <name type="common">Caenorhabditis vulgaris</name>
    <dbReference type="NCBI Taxonomy" id="31234"/>
    <lineage>
        <taxon>Eukaryota</taxon>
        <taxon>Metazoa</taxon>
        <taxon>Ecdysozoa</taxon>
        <taxon>Nematoda</taxon>
        <taxon>Chromadorea</taxon>
        <taxon>Rhabditida</taxon>
        <taxon>Rhabditina</taxon>
        <taxon>Rhabditomorpha</taxon>
        <taxon>Rhabditoidea</taxon>
        <taxon>Rhabditidae</taxon>
        <taxon>Peloderinae</taxon>
        <taxon>Caenorhabditis</taxon>
    </lineage>
</organism>
<proteinExistence type="predicted"/>
<sequence>MAEKSDHFMMEFKGPAKQFVALVGDVGGAIRYELNKKMKKINDEKDSYYLETYYYSAKYGLKTFSALRDVTREFDAHNTSLMCMFVGYKSIDHLKDAKKVADAIKADTRVVVIDSLELCPEAEKVEEFASKNEFEVVYLHPNQQQRLDAESVSEKVGVDRLIETMEVCNWPWRVVNAFSRGPRSSFIDKQEGDILELNVKEDYVIEGATADSLMRNYKQWFNRTSDAKIPAPQHAERVHLSPDSPTTTEGTTNPDDVSISVDIDLVCTKNQEEKKSCEGKAKKQKSASAKHVKKD</sequence>
<feature type="compositionally biased region" description="Polar residues" evidence="1">
    <location>
        <begin position="243"/>
        <end position="254"/>
    </location>
</feature>
<dbReference type="GeneID" id="9824371"/>
<dbReference type="AlphaFoldDB" id="A0A6A5HTC7"/>
<feature type="region of interest" description="Disordered" evidence="1">
    <location>
        <begin position="271"/>
        <end position="295"/>
    </location>
</feature>
<dbReference type="EMBL" id="WUAV01000001">
    <property type="protein sequence ID" value="KAF1769052.1"/>
    <property type="molecule type" value="Genomic_DNA"/>
</dbReference>
<dbReference type="CTD" id="9824371"/>
<dbReference type="Proteomes" id="UP000483820">
    <property type="component" value="Chromosome I"/>
</dbReference>
<protein>
    <submittedName>
        <fullName evidence="2">Uncharacterized protein</fullName>
    </submittedName>
</protein>
<evidence type="ECO:0000256" key="1">
    <source>
        <dbReference type="SAM" id="MobiDB-lite"/>
    </source>
</evidence>
<comment type="caution">
    <text evidence="2">The sequence shown here is derived from an EMBL/GenBank/DDBJ whole genome shotgun (WGS) entry which is preliminary data.</text>
</comment>
<dbReference type="RefSeq" id="XP_003096596.2">
    <property type="nucleotide sequence ID" value="XM_003096548.2"/>
</dbReference>
<reference evidence="2 3" key="1">
    <citation type="submission" date="2019-12" db="EMBL/GenBank/DDBJ databases">
        <title>Chromosome-level assembly of the Caenorhabditis remanei genome.</title>
        <authorList>
            <person name="Teterina A.A."/>
            <person name="Willis J.H."/>
            <person name="Phillips P.C."/>
        </authorList>
    </citation>
    <scope>NUCLEOTIDE SEQUENCE [LARGE SCALE GENOMIC DNA]</scope>
    <source>
        <strain evidence="2 3">PX506</strain>
        <tissue evidence="2">Whole organism</tissue>
    </source>
</reference>
<dbReference type="KEGG" id="crq:GCK72_000865"/>
<evidence type="ECO:0000313" key="2">
    <source>
        <dbReference type="EMBL" id="KAF1769052.1"/>
    </source>
</evidence>
<gene>
    <name evidence="2" type="ORF">GCK72_000865</name>
</gene>
<evidence type="ECO:0000313" key="3">
    <source>
        <dbReference type="Proteomes" id="UP000483820"/>
    </source>
</evidence>
<feature type="compositionally biased region" description="Basic residues" evidence="1">
    <location>
        <begin position="282"/>
        <end position="295"/>
    </location>
</feature>
<feature type="region of interest" description="Disordered" evidence="1">
    <location>
        <begin position="228"/>
        <end position="257"/>
    </location>
</feature>
<name>A0A6A5HTC7_CAERE</name>